<accession>A0A8K0KM53</accession>
<dbReference type="OrthoDB" id="9973021at2759"/>
<sequence>MNSINPSAGSVRLPVDARVSAGASQMLRPHTSNIWVPPRAEEDESTHSSYLRNGKIKERDRNPRKASSQGKESSHPKGDSPSTSSSTTVTQNPSSNSSPPLPFGRSKLSGIQKPLAESSHSSPLISPPRLPLERIAYGSSLCISPQERNSLPNQMAAFRTTPALQGRYRQMQLETLRRMEEELCGRRGSESGVPPERQPHVPPPPPPPQRRRPQRTMSLHVLDTSKALAEYEPFVSWLPVQPTSETFDSNIGPEETILYTLVPGKGELIMFGGIRKDAASVAAHASAGGAMHRGGRAGGPIAAGGADFASGGGSSANIADTVSNTLHFIIAPTD</sequence>
<dbReference type="GO" id="GO:0019005">
    <property type="term" value="C:SCF ubiquitin ligase complex"/>
    <property type="evidence" value="ECO:0007669"/>
    <property type="project" value="TreeGrafter"/>
</dbReference>
<evidence type="ECO:0000313" key="2">
    <source>
        <dbReference type="EMBL" id="KAG8236336.1"/>
    </source>
</evidence>
<gene>
    <name evidence="2" type="ORF">J437_LFUL010470</name>
</gene>
<comment type="caution">
    <text evidence="2">The sequence shown here is derived from an EMBL/GenBank/DDBJ whole genome shotgun (WGS) entry which is preliminary data.</text>
</comment>
<dbReference type="PANTHER" id="PTHR46432">
    <property type="entry name" value="F-BOX ONLY PROTEIN 42"/>
    <property type="match status" value="1"/>
</dbReference>
<dbReference type="InterPro" id="IPR052821">
    <property type="entry name" value="F-box_only_SRC"/>
</dbReference>
<protein>
    <submittedName>
        <fullName evidence="2">Uncharacterized protein</fullName>
    </submittedName>
</protein>
<keyword evidence="3" id="KW-1185">Reference proteome</keyword>
<feature type="compositionally biased region" description="Low complexity" evidence="1">
    <location>
        <begin position="79"/>
        <end position="98"/>
    </location>
</feature>
<feature type="region of interest" description="Disordered" evidence="1">
    <location>
        <begin position="22"/>
        <end position="127"/>
    </location>
</feature>
<dbReference type="AlphaFoldDB" id="A0A8K0KM53"/>
<dbReference type="GO" id="GO:1990756">
    <property type="term" value="F:ubiquitin-like ligase-substrate adaptor activity"/>
    <property type="evidence" value="ECO:0007669"/>
    <property type="project" value="TreeGrafter"/>
</dbReference>
<evidence type="ECO:0000313" key="3">
    <source>
        <dbReference type="Proteomes" id="UP000792457"/>
    </source>
</evidence>
<organism evidence="2 3">
    <name type="scientific">Ladona fulva</name>
    <name type="common">Scarce chaser dragonfly</name>
    <name type="synonym">Libellula fulva</name>
    <dbReference type="NCBI Taxonomy" id="123851"/>
    <lineage>
        <taxon>Eukaryota</taxon>
        <taxon>Metazoa</taxon>
        <taxon>Ecdysozoa</taxon>
        <taxon>Arthropoda</taxon>
        <taxon>Hexapoda</taxon>
        <taxon>Insecta</taxon>
        <taxon>Pterygota</taxon>
        <taxon>Palaeoptera</taxon>
        <taxon>Odonata</taxon>
        <taxon>Epiprocta</taxon>
        <taxon>Anisoptera</taxon>
        <taxon>Libelluloidea</taxon>
        <taxon>Libellulidae</taxon>
        <taxon>Ladona</taxon>
    </lineage>
</organism>
<dbReference type="Proteomes" id="UP000792457">
    <property type="component" value="Unassembled WGS sequence"/>
</dbReference>
<feature type="compositionally biased region" description="Low complexity" evidence="1">
    <location>
        <begin position="115"/>
        <end position="124"/>
    </location>
</feature>
<dbReference type="PANTHER" id="PTHR46432:SF1">
    <property type="entry name" value="F-BOX ONLY PROTEIN 42"/>
    <property type="match status" value="1"/>
</dbReference>
<feature type="non-terminal residue" evidence="2">
    <location>
        <position position="1"/>
    </location>
</feature>
<name>A0A8K0KM53_LADFU</name>
<reference evidence="2" key="1">
    <citation type="submission" date="2013-04" db="EMBL/GenBank/DDBJ databases">
        <authorList>
            <person name="Qu J."/>
            <person name="Murali S.C."/>
            <person name="Bandaranaike D."/>
            <person name="Bellair M."/>
            <person name="Blankenburg K."/>
            <person name="Chao H."/>
            <person name="Dinh H."/>
            <person name="Doddapaneni H."/>
            <person name="Downs B."/>
            <person name="Dugan-Rocha S."/>
            <person name="Elkadiri S."/>
            <person name="Gnanaolivu R.D."/>
            <person name="Hernandez B."/>
            <person name="Javaid M."/>
            <person name="Jayaseelan J.C."/>
            <person name="Lee S."/>
            <person name="Li M."/>
            <person name="Ming W."/>
            <person name="Munidasa M."/>
            <person name="Muniz J."/>
            <person name="Nguyen L."/>
            <person name="Ongeri F."/>
            <person name="Osuji N."/>
            <person name="Pu L.-L."/>
            <person name="Puazo M."/>
            <person name="Qu C."/>
            <person name="Quiroz J."/>
            <person name="Raj R."/>
            <person name="Weissenberger G."/>
            <person name="Xin Y."/>
            <person name="Zou X."/>
            <person name="Han Y."/>
            <person name="Richards S."/>
            <person name="Worley K."/>
            <person name="Muzny D."/>
            <person name="Gibbs R."/>
        </authorList>
    </citation>
    <scope>NUCLEOTIDE SEQUENCE</scope>
    <source>
        <strain evidence="2">Sampled in the wild</strain>
    </source>
</reference>
<dbReference type="EMBL" id="KZ309015">
    <property type="protein sequence ID" value="KAG8236336.1"/>
    <property type="molecule type" value="Genomic_DNA"/>
</dbReference>
<evidence type="ECO:0000256" key="1">
    <source>
        <dbReference type="SAM" id="MobiDB-lite"/>
    </source>
</evidence>
<reference evidence="2" key="2">
    <citation type="submission" date="2017-10" db="EMBL/GenBank/DDBJ databases">
        <title>Ladona fulva Genome sequencing and assembly.</title>
        <authorList>
            <person name="Murali S."/>
            <person name="Richards S."/>
            <person name="Bandaranaike D."/>
            <person name="Bellair M."/>
            <person name="Blankenburg K."/>
            <person name="Chao H."/>
            <person name="Dinh H."/>
            <person name="Doddapaneni H."/>
            <person name="Dugan-Rocha S."/>
            <person name="Elkadiri S."/>
            <person name="Gnanaolivu R."/>
            <person name="Hernandez B."/>
            <person name="Skinner E."/>
            <person name="Javaid M."/>
            <person name="Lee S."/>
            <person name="Li M."/>
            <person name="Ming W."/>
            <person name="Munidasa M."/>
            <person name="Muniz J."/>
            <person name="Nguyen L."/>
            <person name="Hughes D."/>
            <person name="Osuji N."/>
            <person name="Pu L.-L."/>
            <person name="Puazo M."/>
            <person name="Qu C."/>
            <person name="Quiroz J."/>
            <person name="Raj R."/>
            <person name="Weissenberger G."/>
            <person name="Xin Y."/>
            <person name="Zou X."/>
            <person name="Han Y."/>
            <person name="Worley K."/>
            <person name="Muzny D."/>
            <person name="Gibbs R."/>
        </authorList>
    </citation>
    <scope>NUCLEOTIDE SEQUENCE</scope>
    <source>
        <strain evidence="2">Sampled in the wild</strain>
    </source>
</reference>
<proteinExistence type="predicted"/>
<feature type="region of interest" description="Disordered" evidence="1">
    <location>
        <begin position="183"/>
        <end position="213"/>
    </location>
</feature>